<dbReference type="SUPFAM" id="SSF52172">
    <property type="entry name" value="CheY-like"/>
    <property type="match status" value="1"/>
</dbReference>
<feature type="domain" description="Response regulatory" evidence="2">
    <location>
        <begin position="3"/>
        <end position="129"/>
    </location>
</feature>
<dbReference type="SMART" id="SM00448">
    <property type="entry name" value="REC"/>
    <property type="match status" value="1"/>
</dbReference>
<dbReference type="Gene3D" id="3.40.50.2300">
    <property type="match status" value="1"/>
</dbReference>
<dbReference type="InterPro" id="IPR011006">
    <property type="entry name" value="CheY-like_superfamily"/>
</dbReference>
<gene>
    <name evidence="3" type="ORF">GCM10023149_12230</name>
</gene>
<dbReference type="Pfam" id="PF00072">
    <property type="entry name" value="Response_reg"/>
    <property type="match status" value="1"/>
</dbReference>
<accession>A0ABP8G1W0</accession>
<feature type="modified residue" description="4-aspartylphosphate" evidence="1">
    <location>
        <position position="60"/>
    </location>
</feature>
<dbReference type="PANTHER" id="PTHR44520">
    <property type="entry name" value="RESPONSE REGULATOR RCP1-RELATED"/>
    <property type="match status" value="1"/>
</dbReference>
<evidence type="ECO:0000256" key="1">
    <source>
        <dbReference type="PROSITE-ProRule" id="PRU00169"/>
    </source>
</evidence>
<sequence>MCKAIVIDDNPMEHMIIQRMFESYDVFPDAVHSTDGAMVISFMEEYYNETDILPDLIFLDLNMPYTGWDFLVHLENLLPSLHKQPDVFVVTSSIDINDKLKAAQYACVKGYISKPLKRETLTELAATYLPEKRIAS</sequence>
<keyword evidence="1" id="KW-0597">Phosphoprotein</keyword>
<dbReference type="InterPro" id="IPR052893">
    <property type="entry name" value="TCS_response_regulator"/>
</dbReference>
<dbReference type="PANTHER" id="PTHR44520:SF2">
    <property type="entry name" value="RESPONSE REGULATOR RCP1"/>
    <property type="match status" value="1"/>
</dbReference>
<organism evidence="3 4">
    <name type="scientific">Mucilaginibacter gynuensis</name>
    <dbReference type="NCBI Taxonomy" id="1302236"/>
    <lineage>
        <taxon>Bacteria</taxon>
        <taxon>Pseudomonadati</taxon>
        <taxon>Bacteroidota</taxon>
        <taxon>Sphingobacteriia</taxon>
        <taxon>Sphingobacteriales</taxon>
        <taxon>Sphingobacteriaceae</taxon>
        <taxon>Mucilaginibacter</taxon>
    </lineage>
</organism>
<dbReference type="InterPro" id="IPR001789">
    <property type="entry name" value="Sig_transdc_resp-reg_receiver"/>
</dbReference>
<evidence type="ECO:0000313" key="3">
    <source>
        <dbReference type="EMBL" id="GAA4315564.1"/>
    </source>
</evidence>
<dbReference type="PROSITE" id="PS50110">
    <property type="entry name" value="RESPONSE_REGULATORY"/>
    <property type="match status" value="1"/>
</dbReference>
<proteinExistence type="predicted"/>
<dbReference type="EMBL" id="BAABFT010000002">
    <property type="protein sequence ID" value="GAA4315564.1"/>
    <property type="molecule type" value="Genomic_DNA"/>
</dbReference>
<protein>
    <submittedName>
        <fullName evidence="3">Response regulator</fullName>
    </submittedName>
</protein>
<comment type="caution">
    <text evidence="3">The sequence shown here is derived from an EMBL/GenBank/DDBJ whole genome shotgun (WGS) entry which is preliminary data.</text>
</comment>
<reference evidence="4" key="1">
    <citation type="journal article" date="2019" name="Int. J. Syst. Evol. Microbiol.">
        <title>The Global Catalogue of Microorganisms (GCM) 10K type strain sequencing project: providing services to taxonomists for standard genome sequencing and annotation.</title>
        <authorList>
            <consortium name="The Broad Institute Genomics Platform"/>
            <consortium name="The Broad Institute Genome Sequencing Center for Infectious Disease"/>
            <person name="Wu L."/>
            <person name="Ma J."/>
        </authorList>
    </citation>
    <scope>NUCLEOTIDE SEQUENCE [LARGE SCALE GENOMIC DNA]</scope>
    <source>
        <strain evidence="4">JCM 17705</strain>
    </source>
</reference>
<keyword evidence="4" id="KW-1185">Reference proteome</keyword>
<name>A0ABP8G1W0_9SPHI</name>
<dbReference type="Proteomes" id="UP001500582">
    <property type="component" value="Unassembled WGS sequence"/>
</dbReference>
<evidence type="ECO:0000259" key="2">
    <source>
        <dbReference type="PROSITE" id="PS50110"/>
    </source>
</evidence>
<evidence type="ECO:0000313" key="4">
    <source>
        <dbReference type="Proteomes" id="UP001500582"/>
    </source>
</evidence>
<dbReference type="RefSeq" id="WP_345210125.1">
    <property type="nucleotide sequence ID" value="NZ_BAABFT010000002.1"/>
</dbReference>